<dbReference type="EnsemblPlants" id="TuG1812G0100001049.01.T06">
    <property type="protein sequence ID" value="TuG1812G0100001049.01.T06"/>
    <property type="gene ID" value="TuG1812G0100001049.01"/>
</dbReference>
<dbReference type="AlphaFoldDB" id="A0A8R7JXA8"/>
<evidence type="ECO:0000313" key="3">
    <source>
        <dbReference type="Proteomes" id="UP000015106"/>
    </source>
</evidence>
<reference evidence="3" key="1">
    <citation type="journal article" date="2013" name="Nature">
        <title>Draft genome of the wheat A-genome progenitor Triticum urartu.</title>
        <authorList>
            <person name="Ling H.Q."/>
            <person name="Zhao S."/>
            <person name="Liu D."/>
            <person name="Wang J."/>
            <person name="Sun H."/>
            <person name="Zhang C."/>
            <person name="Fan H."/>
            <person name="Li D."/>
            <person name="Dong L."/>
            <person name="Tao Y."/>
            <person name="Gao C."/>
            <person name="Wu H."/>
            <person name="Li Y."/>
            <person name="Cui Y."/>
            <person name="Guo X."/>
            <person name="Zheng S."/>
            <person name="Wang B."/>
            <person name="Yu K."/>
            <person name="Liang Q."/>
            <person name="Yang W."/>
            <person name="Lou X."/>
            <person name="Chen J."/>
            <person name="Feng M."/>
            <person name="Jian J."/>
            <person name="Zhang X."/>
            <person name="Luo G."/>
            <person name="Jiang Y."/>
            <person name="Liu J."/>
            <person name="Wang Z."/>
            <person name="Sha Y."/>
            <person name="Zhang B."/>
            <person name="Wu H."/>
            <person name="Tang D."/>
            <person name="Shen Q."/>
            <person name="Xue P."/>
            <person name="Zou S."/>
            <person name="Wang X."/>
            <person name="Liu X."/>
            <person name="Wang F."/>
            <person name="Yang Y."/>
            <person name="An X."/>
            <person name="Dong Z."/>
            <person name="Zhang K."/>
            <person name="Zhang X."/>
            <person name="Luo M.C."/>
            <person name="Dvorak J."/>
            <person name="Tong Y."/>
            <person name="Wang J."/>
            <person name="Yang H."/>
            <person name="Li Z."/>
            <person name="Wang D."/>
            <person name="Zhang A."/>
            <person name="Wang J."/>
        </authorList>
    </citation>
    <scope>NUCLEOTIDE SEQUENCE</scope>
    <source>
        <strain evidence="3">cv. G1812</strain>
    </source>
</reference>
<evidence type="ECO:0000256" key="1">
    <source>
        <dbReference type="SAM" id="MobiDB-lite"/>
    </source>
</evidence>
<evidence type="ECO:0000313" key="2">
    <source>
        <dbReference type="EnsemblPlants" id="TuG1812G0100001049.01.T06"/>
    </source>
</evidence>
<organism evidence="2 3">
    <name type="scientific">Triticum urartu</name>
    <name type="common">Red wild einkorn</name>
    <name type="synonym">Crithodium urartu</name>
    <dbReference type="NCBI Taxonomy" id="4572"/>
    <lineage>
        <taxon>Eukaryota</taxon>
        <taxon>Viridiplantae</taxon>
        <taxon>Streptophyta</taxon>
        <taxon>Embryophyta</taxon>
        <taxon>Tracheophyta</taxon>
        <taxon>Spermatophyta</taxon>
        <taxon>Magnoliopsida</taxon>
        <taxon>Liliopsida</taxon>
        <taxon>Poales</taxon>
        <taxon>Poaceae</taxon>
        <taxon>BOP clade</taxon>
        <taxon>Pooideae</taxon>
        <taxon>Triticodae</taxon>
        <taxon>Triticeae</taxon>
        <taxon>Triticinae</taxon>
        <taxon>Triticum</taxon>
    </lineage>
</organism>
<reference evidence="2" key="2">
    <citation type="submission" date="2018-03" db="EMBL/GenBank/DDBJ databases">
        <title>The Triticum urartu genome reveals the dynamic nature of wheat genome evolution.</title>
        <authorList>
            <person name="Ling H."/>
            <person name="Ma B."/>
            <person name="Shi X."/>
            <person name="Liu H."/>
            <person name="Dong L."/>
            <person name="Sun H."/>
            <person name="Cao Y."/>
            <person name="Gao Q."/>
            <person name="Zheng S."/>
            <person name="Li Y."/>
            <person name="Yu Y."/>
            <person name="Du H."/>
            <person name="Qi M."/>
            <person name="Li Y."/>
            <person name="Yu H."/>
            <person name="Cui Y."/>
            <person name="Wang N."/>
            <person name="Chen C."/>
            <person name="Wu H."/>
            <person name="Zhao Y."/>
            <person name="Zhang J."/>
            <person name="Li Y."/>
            <person name="Zhou W."/>
            <person name="Zhang B."/>
            <person name="Hu W."/>
            <person name="Eijk M."/>
            <person name="Tang J."/>
            <person name="Witsenboer H."/>
            <person name="Zhao S."/>
            <person name="Li Z."/>
            <person name="Zhang A."/>
            <person name="Wang D."/>
            <person name="Liang C."/>
        </authorList>
    </citation>
    <scope>NUCLEOTIDE SEQUENCE [LARGE SCALE GENOMIC DNA]</scope>
    <source>
        <strain evidence="2">cv. G1812</strain>
    </source>
</reference>
<protein>
    <submittedName>
        <fullName evidence="2">Uncharacterized protein</fullName>
    </submittedName>
</protein>
<proteinExistence type="predicted"/>
<accession>A0A8R7JXA8</accession>
<name>A0A8R7JXA8_TRIUA</name>
<sequence>MHVAGNELFYKIKYQEGASHNTAAIKKNPNEPASPSSSRDRSAGEAMRNWPMDKNISVAEEIVEHMTLMQISGHLHVKLLEDQVRICMSAVKFGMQVYSQSRTLM</sequence>
<keyword evidence="3" id="KW-1185">Reference proteome</keyword>
<dbReference type="Proteomes" id="UP000015106">
    <property type="component" value="Chromosome 1"/>
</dbReference>
<reference evidence="2" key="3">
    <citation type="submission" date="2022-06" db="UniProtKB">
        <authorList>
            <consortium name="EnsemblPlants"/>
        </authorList>
    </citation>
    <scope>IDENTIFICATION</scope>
</reference>
<dbReference type="Gramene" id="TuG1812G0100001049.01.T06">
    <property type="protein sequence ID" value="TuG1812G0100001049.01.T06"/>
    <property type="gene ID" value="TuG1812G0100001049.01"/>
</dbReference>
<feature type="region of interest" description="Disordered" evidence="1">
    <location>
        <begin position="21"/>
        <end position="50"/>
    </location>
</feature>